<gene>
    <name evidence="2" type="ORF">AXF42_Ash004034</name>
</gene>
<proteinExistence type="predicted"/>
<dbReference type="InterPro" id="IPR027417">
    <property type="entry name" value="P-loop_NTPase"/>
</dbReference>
<sequence>MKGREEELEMAEEYCFSSEVRSPISPFHFEPNKVELSLSRRIKLLILYCSFVANARCQLQATLNTNLRKKSPLMRKMVALSIAVIFSVVVCCAFLKQTEAQRELHVISANLTENSLHHVVRINLTEELIPQQVEIDLTKNSSLRMKEVDSNEETLTENSELTMPREVEDNLTEKSLPDMKKVNLNMGEPILPHAVAVNLRDQTLAPKLIINLTEKALLGVKAPDSPPPYDDYRKLKTDSGLMNSQSPSILAREERICGPGPVSRYAIVSIQRSGSKWFEGMLNNHGNIRSYGEIFYHVEGNRNMTVIREILDRFYSLNWRSPFKRRRRTCIAAVGFKWMLNQASILSSYKPKLNIKRLLSNMDHMERLVIGTRNNFRSTRHMTVYYEDLVQNQTNVMMDVLDFLGMPKRELVSGHVKIHTRPLKEQIENWSAVVKVLKRSKYKKFIADNDYEVQ</sequence>
<accession>A0A2I0A1U7</accession>
<dbReference type="SUPFAM" id="SSF52540">
    <property type="entry name" value="P-loop containing nucleoside triphosphate hydrolases"/>
    <property type="match status" value="1"/>
</dbReference>
<organism evidence="2 3">
    <name type="scientific">Apostasia shenzhenica</name>
    <dbReference type="NCBI Taxonomy" id="1088818"/>
    <lineage>
        <taxon>Eukaryota</taxon>
        <taxon>Viridiplantae</taxon>
        <taxon>Streptophyta</taxon>
        <taxon>Embryophyta</taxon>
        <taxon>Tracheophyta</taxon>
        <taxon>Spermatophyta</taxon>
        <taxon>Magnoliopsida</taxon>
        <taxon>Liliopsida</taxon>
        <taxon>Asparagales</taxon>
        <taxon>Orchidaceae</taxon>
        <taxon>Apostasioideae</taxon>
        <taxon>Apostasia</taxon>
    </lineage>
</organism>
<keyword evidence="1" id="KW-0812">Transmembrane</keyword>
<evidence type="ECO:0008006" key="4">
    <source>
        <dbReference type="Google" id="ProtNLM"/>
    </source>
</evidence>
<keyword evidence="3" id="KW-1185">Reference proteome</keyword>
<dbReference type="Proteomes" id="UP000236161">
    <property type="component" value="Unassembled WGS sequence"/>
</dbReference>
<name>A0A2I0A1U7_9ASPA</name>
<dbReference type="EMBL" id="KZ452037">
    <property type="protein sequence ID" value="PKA49494.1"/>
    <property type="molecule type" value="Genomic_DNA"/>
</dbReference>
<dbReference type="PANTHER" id="PTHR32175">
    <property type="entry name" value="PROTEIN, PUTATIVE, EXPRESSED-RELATED"/>
    <property type="match status" value="1"/>
</dbReference>
<reference evidence="2 3" key="1">
    <citation type="journal article" date="2017" name="Nature">
        <title>The Apostasia genome and the evolution of orchids.</title>
        <authorList>
            <person name="Zhang G.Q."/>
            <person name="Liu K.W."/>
            <person name="Li Z."/>
            <person name="Lohaus R."/>
            <person name="Hsiao Y.Y."/>
            <person name="Niu S.C."/>
            <person name="Wang J.Y."/>
            <person name="Lin Y.C."/>
            <person name="Xu Q."/>
            <person name="Chen L.J."/>
            <person name="Yoshida K."/>
            <person name="Fujiwara S."/>
            <person name="Wang Z.W."/>
            <person name="Zhang Y.Q."/>
            <person name="Mitsuda N."/>
            <person name="Wang M."/>
            <person name="Liu G.H."/>
            <person name="Pecoraro L."/>
            <person name="Huang H.X."/>
            <person name="Xiao X.J."/>
            <person name="Lin M."/>
            <person name="Wu X.Y."/>
            <person name="Wu W.L."/>
            <person name="Chen Y.Y."/>
            <person name="Chang S.B."/>
            <person name="Sakamoto S."/>
            <person name="Ohme-Takagi M."/>
            <person name="Yagi M."/>
            <person name="Zeng S.J."/>
            <person name="Shen C.Y."/>
            <person name="Yeh C.M."/>
            <person name="Luo Y.B."/>
            <person name="Tsai W.C."/>
            <person name="Van de Peer Y."/>
            <person name="Liu Z.J."/>
        </authorList>
    </citation>
    <scope>NUCLEOTIDE SEQUENCE [LARGE SCALE GENOMIC DNA]</scope>
    <source>
        <strain evidence="3">cv. Shenzhen</strain>
        <tissue evidence="2">Stem</tissue>
    </source>
</reference>
<dbReference type="AlphaFoldDB" id="A0A2I0A1U7"/>
<evidence type="ECO:0000256" key="1">
    <source>
        <dbReference type="SAM" id="Phobius"/>
    </source>
</evidence>
<dbReference type="InterPro" id="IPR052796">
    <property type="entry name" value="Nod_factor_sulfotransferase"/>
</dbReference>
<keyword evidence="1" id="KW-0472">Membrane</keyword>
<evidence type="ECO:0000313" key="2">
    <source>
        <dbReference type="EMBL" id="PKA49494.1"/>
    </source>
</evidence>
<protein>
    <recommendedName>
        <fullName evidence="4">Sulfotransferase</fullName>
    </recommendedName>
</protein>
<keyword evidence="1" id="KW-1133">Transmembrane helix</keyword>
<evidence type="ECO:0000313" key="3">
    <source>
        <dbReference type="Proteomes" id="UP000236161"/>
    </source>
</evidence>
<dbReference type="PANTHER" id="PTHR32175:SF26">
    <property type="entry name" value="PROTEIN, PUTATIVE, EXPRESSED-RELATED"/>
    <property type="match status" value="1"/>
</dbReference>
<feature type="transmembrane region" description="Helical" evidence="1">
    <location>
        <begin position="77"/>
        <end position="96"/>
    </location>
</feature>
<dbReference type="OrthoDB" id="753731at2759"/>
<dbReference type="Gene3D" id="3.40.50.300">
    <property type="entry name" value="P-loop containing nucleotide triphosphate hydrolases"/>
    <property type="match status" value="2"/>
</dbReference>
<dbReference type="STRING" id="1088818.A0A2I0A1U7"/>